<comment type="catalytic activity">
    <reaction evidence="1">
        <text>ATP + protein L-histidine = ADP + protein N-phospho-L-histidine.</text>
        <dbReference type="EC" id="2.7.13.3"/>
    </reaction>
</comment>
<dbReference type="Pfam" id="PF02518">
    <property type="entry name" value="HATPase_c"/>
    <property type="match status" value="1"/>
</dbReference>
<evidence type="ECO:0000256" key="6">
    <source>
        <dbReference type="ARBA" id="ARBA00022692"/>
    </source>
</evidence>
<feature type="domain" description="Histidine kinase" evidence="12">
    <location>
        <begin position="270"/>
        <end position="479"/>
    </location>
</feature>
<dbReference type="PROSITE" id="PS50885">
    <property type="entry name" value="HAMP"/>
    <property type="match status" value="1"/>
</dbReference>
<dbReference type="Pfam" id="PF00512">
    <property type="entry name" value="HisKA"/>
    <property type="match status" value="1"/>
</dbReference>
<dbReference type="Gene3D" id="1.10.287.130">
    <property type="match status" value="1"/>
</dbReference>
<evidence type="ECO:0000256" key="10">
    <source>
        <dbReference type="ARBA" id="ARBA00023136"/>
    </source>
</evidence>
<dbReference type="SMART" id="SM00388">
    <property type="entry name" value="HisKA"/>
    <property type="match status" value="1"/>
</dbReference>
<dbReference type="InterPro" id="IPR003661">
    <property type="entry name" value="HisK_dim/P_dom"/>
</dbReference>
<dbReference type="Gene3D" id="6.10.340.10">
    <property type="match status" value="1"/>
</dbReference>
<dbReference type="Proteomes" id="UP001149140">
    <property type="component" value="Unassembled WGS sequence"/>
</dbReference>
<evidence type="ECO:0000259" key="13">
    <source>
        <dbReference type="PROSITE" id="PS50885"/>
    </source>
</evidence>
<dbReference type="Gene3D" id="3.30.565.10">
    <property type="entry name" value="Histidine kinase-like ATPase, C-terminal domain"/>
    <property type="match status" value="1"/>
</dbReference>
<evidence type="ECO:0000256" key="3">
    <source>
        <dbReference type="ARBA" id="ARBA00012438"/>
    </source>
</evidence>
<evidence type="ECO:0000256" key="1">
    <source>
        <dbReference type="ARBA" id="ARBA00000085"/>
    </source>
</evidence>
<keyword evidence="4" id="KW-0597">Phosphoprotein</keyword>
<dbReference type="InterPro" id="IPR005467">
    <property type="entry name" value="His_kinase_dom"/>
</dbReference>
<dbReference type="SUPFAM" id="SSF47384">
    <property type="entry name" value="Homodimeric domain of signal transducing histidine kinase"/>
    <property type="match status" value="1"/>
</dbReference>
<dbReference type="AlphaFoldDB" id="A0A9X3MYF7"/>
<evidence type="ECO:0000313" key="14">
    <source>
        <dbReference type="EMBL" id="MDA0165100.1"/>
    </source>
</evidence>
<keyword evidence="6 11" id="KW-0812">Transmembrane</keyword>
<proteinExistence type="predicted"/>
<keyword evidence="9" id="KW-0902">Two-component regulatory system</keyword>
<dbReference type="InterPro" id="IPR036097">
    <property type="entry name" value="HisK_dim/P_sf"/>
</dbReference>
<gene>
    <name evidence="14" type="ORF">OM076_32825</name>
</gene>
<dbReference type="CDD" id="cd00082">
    <property type="entry name" value="HisKA"/>
    <property type="match status" value="1"/>
</dbReference>
<dbReference type="InterPro" id="IPR003594">
    <property type="entry name" value="HATPase_dom"/>
</dbReference>
<dbReference type="SMART" id="SM00304">
    <property type="entry name" value="HAMP"/>
    <property type="match status" value="1"/>
</dbReference>
<dbReference type="PRINTS" id="PR00344">
    <property type="entry name" value="BCTRLSENSOR"/>
</dbReference>
<dbReference type="EMBL" id="JAPDOD010000041">
    <property type="protein sequence ID" value="MDA0165100.1"/>
    <property type="molecule type" value="Genomic_DNA"/>
</dbReference>
<dbReference type="InterPro" id="IPR036890">
    <property type="entry name" value="HATPase_C_sf"/>
</dbReference>
<feature type="domain" description="HAMP" evidence="13">
    <location>
        <begin position="201"/>
        <end position="255"/>
    </location>
</feature>
<comment type="subcellular location">
    <subcellularLocation>
        <location evidence="2">Cell membrane</location>
    </subcellularLocation>
</comment>
<keyword evidence="8 11" id="KW-1133">Transmembrane helix</keyword>
<keyword evidence="5" id="KW-0808">Transferase</keyword>
<dbReference type="PANTHER" id="PTHR45436:SF5">
    <property type="entry name" value="SENSOR HISTIDINE KINASE TRCS"/>
    <property type="match status" value="1"/>
</dbReference>
<reference evidence="14" key="1">
    <citation type="submission" date="2022-10" db="EMBL/GenBank/DDBJ databases">
        <title>The WGS of Solirubrobacter ginsenosidimutans DSM 21036.</title>
        <authorList>
            <person name="Jiang Z."/>
        </authorList>
    </citation>
    <scope>NUCLEOTIDE SEQUENCE</scope>
    <source>
        <strain evidence="14">DSM 21036</strain>
    </source>
</reference>
<keyword evidence="10 11" id="KW-0472">Membrane</keyword>
<evidence type="ECO:0000256" key="7">
    <source>
        <dbReference type="ARBA" id="ARBA00022777"/>
    </source>
</evidence>
<evidence type="ECO:0000256" key="5">
    <source>
        <dbReference type="ARBA" id="ARBA00022679"/>
    </source>
</evidence>
<dbReference type="SUPFAM" id="SSF55874">
    <property type="entry name" value="ATPase domain of HSP90 chaperone/DNA topoisomerase II/histidine kinase"/>
    <property type="match status" value="1"/>
</dbReference>
<keyword evidence="7 14" id="KW-0418">Kinase</keyword>
<protein>
    <recommendedName>
        <fullName evidence="3">histidine kinase</fullName>
        <ecNumber evidence="3">2.7.13.3</ecNumber>
    </recommendedName>
</protein>
<dbReference type="GO" id="GO:0005886">
    <property type="term" value="C:plasma membrane"/>
    <property type="evidence" value="ECO:0007669"/>
    <property type="project" value="UniProtKB-SubCell"/>
</dbReference>
<organism evidence="14 15">
    <name type="scientific">Solirubrobacter ginsenosidimutans</name>
    <dbReference type="NCBI Taxonomy" id="490573"/>
    <lineage>
        <taxon>Bacteria</taxon>
        <taxon>Bacillati</taxon>
        <taxon>Actinomycetota</taxon>
        <taxon>Thermoleophilia</taxon>
        <taxon>Solirubrobacterales</taxon>
        <taxon>Solirubrobacteraceae</taxon>
        <taxon>Solirubrobacter</taxon>
    </lineage>
</organism>
<dbReference type="EC" id="2.7.13.3" evidence="3"/>
<dbReference type="SMART" id="SM00387">
    <property type="entry name" value="HATPase_c"/>
    <property type="match status" value="1"/>
</dbReference>
<accession>A0A9X3MYF7</accession>
<dbReference type="GO" id="GO:0000155">
    <property type="term" value="F:phosphorelay sensor kinase activity"/>
    <property type="evidence" value="ECO:0007669"/>
    <property type="project" value="InterPro"/>
</dbReference>
<comment type="caution">
    <text evidence="14">The sequence shown here is derived from an EMBL/GenBank/DDBJ whole genome shotgun (WGS) entry which is preliminary data.</text>
</comment>
<dbReference type="PANTHER" id="PTHR45436">
    <property type="entry name" value="SENSOR HISTIDINE KINASE YKOH"/>
    <property type="match status" value="1"/>
</dbReference>
<evidence type="ECO:0000256" key="2">
    <source>
        <dbReference type="ARBA" id="ARBA00004236"/>
    </source>
</evidence>
<evidence type="ECO:0000313" key="15">
    <source>
        <dbReference type="Proteomes" id="UP001149140"/>
    </source>
</evidence>
<dbReference type="InterPro" id="IPR050428">
    <property type="entry name" value="TCS_sensor_his_kinase"/>
</dbReference>
<dbReference type="FunFam" id="1.10.287.130:FF:000001">
    <property type="entry name" value="Two-component sensor histidine kinase"/>
    <property type="match status" value="1"/>
</dbReference>
<evidence type="ECO:0000259" key="12">
    <source>
        <dbReference type="PROSITE" id="PS50109"/>
    </source>
</evidence>
<dbReference type="PROSITE" id="PS50109">
    <property type="entry name" value="HIS_KIN"/>
    <property type="match status" value="1"/>
</dbReference>
<feature type="transmembrane region" description="Helical" evidence="11">
    <location>
        <begin position="179"/>
        <end position="198"/>
    </location>
</feature>
<dbReference type="CDD" id="cd00075">
    <property type="entry name" value="HATPase"/>
    <property type="match status" value="1"/>
</dbReference>
<evidence type="ECO:0000256" key="8">
    <source>
        <dbReference type="ARBA" id="ARBA00022989"/>
    </source>
</evidence>
<evidence type="ECO:0000256" key="4">
    <source>
        <dbReference type="ARBA" id="ARBA00022553"/>
    </source>
</evidence>
<keyword evidence="15" id="KW-1185">Reference proteome</keyword>
<dbReference type="InterPro" id="IPR004358">
    <property type="entry name" value="Sig_transdc_His_kin-like_C"/>
</dbReference>
<sequence length="485" mass="52941">MASLVSSTRSAARATYSAYKRQPIRWRLAGGSAALTLVILLGFAVIVGTLTTRAIYKDFNRQVSSAADRLQAQQYYEYYQNDRKGHPQYRFPIDLDAFAASTNAAIRVVTGTGRYFASSKGAPNFGRPISESEEIHGWKVETREIQIYAPSNPEYDFRIFAQYGRRISDVRATANRVKLFLGLGVLGGTALALLAGLATARRAMEPIAELTDAAREIARTRDPAGVIPRPQADDEVAELSLTLESMLHALDDARTETEAALVRQREFVADASHELRTPLTSVLANLELLEETLTGEHREAAASALRSSRRMRRLVADLLLLARADAGREPPKRSVDLSSVVTDAASELEPVAGDHEISISAPHGLEIEGVQDELHRLVLNLMENALRHTDPGTAVEASVERSNGHIVLAVEDDGPGIPPELRDKVFERFFRAHGDRSGSSGLGLAIVRAVAESHQGTVKLEPPLDGRGARFVVRFPVKKPSESKA</sequence>
<name>A0A9X3MYF7_9ACTN</name>
<evidence type="ECO:0000256" key="11">
    <source>
        <dbReference type="SAM" id="Phobius"/>
    </source>
</evidence>
<dbReference type="InterPro" id="IPR003660">
    <property type="entry name" value="HAMP_dom"/>
</dbReference>
<dbReference type="RefSeq" id="WP_270044356.1">
    <property type="nucleotide sequence ID" value="NZ_JAPDOD010000041.1"/>
</dbReference>
<evidence type="ECO:0000256" key="9">
    <source>
        <dbReference type="ARBA" id="ARBA00023012"/>
    </source>
</evidence>
<feature type="transmembrane region" description="Helical" evidence="11">
    <location>
        <begin position="33"/>
        <end position="56"/>
    </location>
</feature>